<dbReference type="AlphaFoldDB" id="A0A955I5D4"/>
<dbReference type="PROSITE" id="PS50126">
    <property type="entry name" value="S1"/>
    <property type="match status" value="4"/>
</dbReference>
<dbReference type="Gene3D" id="2.40.50.140">
    <property type="entry name" value="Nucleic acid-binding proteins"/>
    <property type="match status" value="4"/>
</dbReference>
<dbReference type="Proteomes" id="UP000760819">
    <property type="component" value="Unassembled WGS sequence"/>
</dbReference>
<evidence type="ECO:0000313" key="8">
    <source>
        <dbReference type="Proteomes" id="UP000760819"/>
    </source>
</evidence>
<dbReference type="InterPro" id="IPR012340">
    <property type="entry name" value="NA-bd_OB-fold"/>
</dbReference>
<protein>
    <submittedName>
        <fullName evidence="7">30S ribosomal protein S1</fullName>
    </submittedName>
</protein>
<dbReference type="GO" id="GO:0005840">
    <property type="term" value="C:ribosome"/>
    <property type="evidence" value="ECO:0007669"/>
    <property type="project" value="UniProtKB-KW"/>
</dbReference>
<evidence type="ECO:0000256" key="3">
    <source>
        <dbReference type="ARBA" id="ARBA00023274"/>
    </source>
</evidence>
<dbReference type="PANTHER" id="PTHR10724:SF7">
    <property type="entry name" value="SMALL RIBOSOMAL SUBUNIT PROTEIN BS1C"/>
    <property type="match status" value="1"/>
</dbReference>
<dbReference type="GO" id="GO:0003735">
    <property type="term" value="F:structural constituent of ribosome"/>
    <property type="evidence" value="ECO:0007669"/>
    <property type="project" value="TreeGrafter"/>
</dbReference>
<feature type="domain" description="S1 motif" evidence="6">
    <location>
        <begin position="228"/>
        <end position="296"/>
    </location>
</feature>
<reference evidence="7" key="1">
    <citation type="submission" date="2020-04" db="EMBL/GenBank/DDBJ databases">
        <authorList>
            <person name="Zhang T."/>
        </authorList>
    </citation>
    <scope>NUCLEOTIDE SEQUENCE</scope>
    <source>
        <strain evidence="7">HKST-UBA12</strain>
    </source>
</reference>
<dbReference type="PANTHER" id="PTHR10724">
    <property type="entry name" value="30S RIBOSOMAL PROTEIN S1"/>
    <property type="match status" value="1"/>
</dbReference>
<evidence type="ECO:0000256" key="1">
    <source>
        <dbReference type="ARBA" id="ARBA00006767"/>
    </source>
</evidence>
<feature type="domain" description="S1 motif" evidence="6">
    <location>
        <begin position="117"/>
        <end position="207"/>
    </location>
</feature>
<gene>
    <name evidence="7" type="ORF">KC640_00485</name>
</gene>
<dbReference type="SUPFAM" id="SSF50249">
    <property type="entry name" value="Nucleic acid-binding proteins"/>
    <property type="match status" value="4"/>
</dbReference>
<dbReference type="GO" id="GO:0006412">
    <property type="term" value="P:translation"/>
    <property type="evidence" value="ECO:0007669"/>
    <property type="project" value="TreeGrafter"/>
</dbReference>
<evidence type="ECO:0000259" key="6">
    <source>
        <dbReference type="PROSITE" id="PS50126"/>
    </source>
</evidence>
<proteinExistence type="inferred from homology"/>
<evidence type="ECO:0000256" key="4">
    <source>
        <dbReference type="ARBA" id="ARBA00025604"/>
    </source>
</evidence>
<keyword evidence="2 7" id="KW-0689">Ribosomal protein</keyword>
<dbReference type="CDD" id="cd04465">
    <property type="entry name" value="S1_RPS1_repeat_ec2_hs2"/>
    <property type="match status" value="1"/>
</dbReference>
<keyword evidence="3" id="KW-0687">Ribonucleoprotein</keyword>
<reference evidence="7" key="2">
    <citation type="journal article" date="2021" name="Microbiome">
        <title>Successional dynamics and alternative stable states in a saline activated sludge microbial community over 9 years.</title>
        <authorList>
            <person name="Wang Y."/>
            <person name="Ye J."/>
            <person name="Ju F."/>
            <person name="Liu L."/>
            <person name="Boyd J.A."/>
            <person name="Deng Y."/>
            <person name="Parks D.H."/>
            <person name="Jiang X."/>
            <person name="Yin X."/>
            <person name="Woodcroft B.J."/>
            <person name="Tyson G.W."/>
            <person name="Hugenholtz P."/>
            <person name="Polz M.F."/>
            <person name="Zhang T."/>
        </authorList>
    </citation>
    <scope>NUCLEOTIDE SEQUENCE</scope>
    <source>
        <strain evidence="7">HKST-UBA12</strain>
    </source>
</reference>
<evidence type="ECO:0000313" key="7">
    <source>
        <dbReference type="EMBL" id="MCA9378881.1"/>
    </source>
</evidence>
<dbReference type="GO" id="GO:0003729">
    <property type="term" value="F:mRNA binding"/>
    <property type="evidence" value="ECO:0007669"/>
    <property type="project" value="TreeGrafter"/>
</dbReference>
<accession>A0A955I5D4</accession>
<dbReference type="GO" id="GO:1990904">
    <property type="term" value="C:ribonucleoprotein complex"/>
    <property type="evidence" value="ECO:0007669"/>
    <property type="project" value="UniProtKB-KW"/>
</dbReference>
<feature type="region of interest" description="Disordered" evidence="5">
    <location>
        <begin position="386"/>
        <end position="419"/>
    </location>
</feature>
<dbReference type="PRINTS" id="PR00681">
    <property type="entry name" value="RIBOSOMALS1"/>
</dbReference>
<dbReference type="Pfam" id="PF00575">
    <property type="entry name" value="S1"/>
    <property type="match status" value="4"/>
</dbReference>
<organism evidence="7 8">
    <name type="scientific">Candidatus Dojkabacteria bacterium</name>
    <dbReference type="NCBI Taxonomy" id="2099670"/>
    <lineage>
        <taxon>Bacteria</taxon>
        <taxon>Candidatus Dojkabacteria</taxon>
    </lineage>
</organism>
<comment type="function">
    <text evidence="4">Binds mRNA; thus facilitating recognition of the initiation point. It is needed to translate mRNA with a short Shine-Dalgarno (SD) purine-rich sequence.</text>
</comment>
<dbReference type="EMBL" id="JAGQLI010000024">
    <property type="protein sequence ID" value="MCA9378881.1"/>
    <property type="molecule type" value="Genomic_DNA"/>
</dbReference>
<feature type="domain" description="S1 motif" evidence="6">
    <location>
        <begin position="39"/>
        <end position="105"/>
    </location>
</feature>
<comment type="similarity">
    <text evidence="1">Belongs to the bacterial ribosomal protein bS1 family.</text>
</comment>
<evidence type="ECO:0000256" key="5">
    <source>
        <dbReference type="SAM" id="MobiDB-lite"/>
    </source>
</evidence>
<dbReference type="InterPro" id="IPR035104">
    <property type="entry name" value="Ribosomal_protein_S1-like"/>
</dbReference>
<dbReference type="FunFam" id="2.40.50.140:FF:000103">
    <property type="entry name" value="protein RRP5 homolog"/>
    <property type="match status" value="1"/>
</dbReference>
<dbReference type="InterPro" id="IPR003029">
    <property type="entry name" value="S1_domain"/>
</dbReference>
<dbReference type="SMART" id="SM00316">
    <property type="entry name" value="S1"/>
    <property type="match status" value="4"/>
</dbReference>
<comment type="caution">
    <text evidence="7">The sequence shown here is derived from an EMBL/GenBank/DDBJ whole genome shotgun (WGS) entry which is preliminary data.</text>
</comment>
<name>A0A955I5D4_9BACT</name>
<evidence type="ECO:0000256" key="2">
    <source>
        <dbReference type="ARBA" id="ARBA00022980"/>
    </source>
</evidence>
<dbReference type="InterPro" id="IPR050437">
    <property type="entry name" value="Ribos_protein_bS1-like"/>
</dbReference>
<feature type="domain" description="S1 motif" evidence="6">
    <location>
        <begin position="313"/>
        <end position="382"/>
    </location>
</feature>
<sequence length="419" mass="46180">MAAKATKTTAAKSTDDKQYQELTNYLDALENPPRTFQRGQIVKGTVKQVTDAELIVDVGGRTEGVVTGKELRLDNKKVEKNVGDEVLVYVLKPENEKGQIELSIRRTGQARKWHDLQAALDGDEPIEVTVTEANTGGVLVEIFEGLRGFIPSSQLDNSRIFPAGGYQSKEEATKQLQNKLAELIGEKIEVKVMEINREKNKVILSEKYVTAAADIELRENTLSNLQVGNVLNGEVTGIAPFGLFVNASGLEGLVHLSEISWDKVSNPSDFYNVGDKVEVQVIGIDDGGKRIAYSIKRLQEDPWDEIIKKYKVGQVIKGEITKVVDYGAFVRIEDGLNGLIHISELSNQLVKDPSEVVQEGEVRDVMVISMSKEERHLGLSIKRLSGDAKPVKKSKREGEEAAPEMARLEEIIGSDADAQ</sequence>
<dbReference type="CDD" id="cd05687">
    <property type="entry name" value="S1_RPS1_repeat_ec1_hs1"/>
    <property type="match status" value="1"/>
</dbReference>